<proteinExistence type="predicted"/>
<dbReference type="PANTHER" id="PTHR33706:SF1">
    <property type="entry name" value="TPR REPEAT PROTEIN"/>
    <property type="match status" value="1"/>
</dbReference>
<sequence length="208" mass="24574">MNSSNENHLSCRQSVYQEDHTIEKEVASKNKQTCMMEKIKIQIKFTSDQKIVYSQNGAILRVIEYHDVEGKQELFNNMDQIRNLFWKGQNSQNKKKEGKWIAFWKKKLLQNVGGYYKAGLKVGLWKDLFLNYQGWAQIFEFGEYSLGYRIGKWNYIKKDKTIGGGNYNNNGGKQGKWIELDKGFYSKKKVHFIPYILIKNFMQKEIKI</sequence>
<organism evidence="1 2">
    <name type="scientific">Paramecium sonneborni</name>
    <dbReference type="NCBI Taxonomy" id="65129"/>
    <lineage>
        <taxon>Eukaryota</taxon>
        <taxon>Sar</taxon>
        <taxon>Alveolata</taxon>
        <taxon>Ciliophora</taxon>
        <taxon>Intramacronucleata</taxon>
        <taxon>Oligohymenophorea</taxon>
        <taxon>Peniculida</taxon>
        <taxon>Parameciidae</taxon>
        <taxon>Paramecium</taxon>
    </lineage>
</organism>
<protein>
    <submittedName>
        <fullName evidence="1">Uncharacterized protein</fullName>
    </submittedName>
</protein>
<comment type="caution">
    <text evidence="1">The sequence shown here is derived from an EMBL/GenBank/DDBJ whole genome shotgun (WGS) entry which is preliminary data.</text>
</comment>
<evidence type="ECO:0000313" key="2">
    <source>
        <dbReference type="Proteomes" id="UP000692954"/>
    </source>
</evidence>
<gene>
    <name evidence="1" type="ORF">PSON_ATCC_30995.1.T0660013</name>
</gene>
<dbReference type="OrthoDB" id="320966at2759"/>
<keyword evidence="2" id="KW-1185">Reference proteome</keyword>
<evidence type="ECO:0000313" key="1">
    <source>
        <dbReference type="EMBL" id="CAD8096156.1"/>
    </source>
</evidence>
<accession>A0A8S1P0I4</accession>
<dbReference type="Proteomes" id="UP000692954">
    <property type="component" value="Unassembled WGS sequence"/>
</dbReference>
<dbReference type="EMBL" id="CAJJDN010000066">
    <property type="protein sequence ID" value="CAD8096156.1"/>
    <property type="molecule type" value="Genomic_DNA"/>
</dbReference>
<reference evidence="1" key="1">
    <citation type="submission" date="2021-01" db="EMBL/GenBank/DDBJ databases">
        <authorList>
            <consortium name="Genoscope - CEA"/>
            <person name="William W."/>
        </authorList>
    </citation>
    <scope>NUCLEOTIDE SEQUENCE</scope>
</reference>
<name>A0A8S1P0I4_9CILI</name>
<dbReference type="AlphaFoldDB" id="A0A8S1P0I4"/>
<dbReference type="PANTHER" id="PTHR33706">
    <property type="entry name" value="MORN VARIANT REPEAT PROTEIN"/>
    <property type="match status" value="1"/>
</dbReference>